<gene>
    <name evidence="1" type="ORF">ERS852397_03233</name>
</gene>
<accession>A0A174JDJ3</accession>
<dbReference type="AlphaFoldDB" id="A0A174JDJ3"/>
<name>A0A174JDJ3_9BACE</name>
<dbReference type="Proteomes" id="UP000095517">
    <property type="component" value="Unassembled WGS sequence"/>
</dbReference>
<sequence>MTLFQVSILISDFFRLGIGHEINLCIENNTAILTAERYNAIGEK</sequence>
<proteinExistence type="predicted"/>
<protein>
    <submittedName>
        <fullName evidence="1">Uncharacterized protein</fullName>
    </submittedName>
</protein>
<reference evidence="1 2" key="1">
    <citation type="submission" date="2015-09" db="EMBL/GenBank/DDBJ databases">
        <authorList>
            <consortium name="Pathogen Informatics"/>
        </authorList>
    </citation>
    <scope>NUCLEOTIDE SEQUENCE [LARGE SCALE GENOMIC DNA]</scope>
    <source>
        <strain evidence="1 2">2789STDY5608840</strain>
    </source>
</reference>
<organism evidence="1 2">
    <name type="scientific">Bacteroides finegoldii</name>
    <dbReference type="NCBI Taxonomy" id="338188"/>
    <lineage>
        <taxon>Bacteria</taxon>
        <taxon>Pseudomonadati</taxon>
        <taxon>Bacteroidota</taxon>
        <taxon>Bacteroidia</taxon>
        <taxon>Bacteroidales</taxon>
        <taxon>Bacteroidaceae</taxon>
        <taxon>Bacteroides</taxon>
    </lineage>
</organism>
<evidence type="ECO:0000313" key="1">
    <source>
        <dbReference type="EMBL" id="CUO97743.1"/>
    </source>
</evidence>
<dbReference type="EMBL" id="CYZH01000022">
    <property type="protein sequence ID" value="CUO97743.1"/>
    <property type="molecule type" value="Genomic_DNA"/>
</dbReference>
<evidence type="ECO:0000313" key="2">
    <source>
        <dbReference type="Proteomes" id="UP000095517"/>
    </source>
</evidence>
<dbReference type="STRING" id="338188.ERS852397_03233"/>